<name>A0AAE3E3T9_9FIRM</name>
<accession>A0AAE3E3T9</accession>
<comment type="caution">
    <text evidence="2">The sequence shown here is derived from an EMBL/GenBank/DDBJ whole genome shotgun (WGS) entry which is preliminary data.</text>
</comment>
<reference evidence="2 3" key="1">
    <citation type="submission" date="2021-10" db="EMBL/GenBank/DDBJ databases">
        <title>Anaerobic single-cell dispensing facilitates the cultivation of human gut bacteria.</title>
        <authorList>
            <person name="Afrizal A."/>
        </authorList>
    </citation>
    <scope>NUCLEOTIDE SEQUENCE [LARGE SCALE GENOMIC DNA]</scope>
    <source>
        <strain evidence="2 3">CLA-AA-H224</strain>
    </source>
</reference>
<keyword evidence="1" id="KW-1133">Transmembrane helix</keyword>
<evidence type="ECO:0000256" key="1">
    <source>
        <dbReference type="SAM" id="Phobius"/>
    </source>
</evidence>
<dbReference type="RefSeq" id="WP_308731764.1">
    <property type="nucleotide sequence ID" value="NZ_JAJEQN010000018.1"/>
</dbReference>
<sequence>MYRKVMLSLTLLSLILLSLIAWKVGVFKEIADLPFSTLVSNMVRNTYFSGMACSIISVVVIYKWQVWYSKRKLKQDFRCNECIQDIYSGIEIVSNYASSIPEKENEDCDTELRKKNAQEYVDFYQKNKGYIHYANLALSYEGNNLLIESIQSCFFINLNFKLLEILNNVKNRLPNLRNKYPEIEELENKYKETADEEIMLRLGEKLALYFVDAKFMADYWKELLDYLGYDPTFVKLFVETYNTRYKIKDDVKSSMSVRNSHMIEVKRAVRRAILRDKFSNFWKK</sequence>
<keyword evidence="1" id="KW-0472">Membrane</keyword>
<keyword evidence="1" id="KW-0812">Transmembrane</keyword>
<dbReference type="Proteomes" id="UP001198200">
    <property type="component" value="Unassembled WGS sequence"/>
</dbReference>
<protein>
    <submittedName>
        <fullName evidence="2">Uncharacterized protein</fullName>
    </submittedName>
</protein>
<evidence type="ECO:0000313" key="2">
    <source>
        <dbReference type="EMBL" id="MCC2221677.1"/>
    </source>
</evidence>
<dbReference type="AlphaFoldDB" id="A0AAE3E3T9"/>
<proteinExistence type="predicted"/>
<gene>
    <name evidence="2" type="ORF">LKD48_08535</name>
</gene>
<evidence type="ECO:0000313" key="3">
    <source>
        <dbReference type="Proteomes" id="UP001198200"/>
    </source>
</evidence>
<dbReference type="EMBL" id="JAJEQN010000018">
    <property type="protein sequence ID" value="MCC2221677.1"/>
    <property type="molecule type" value="Genomic_DNA"/>
</dbReference>
<keyword evidence="3" id="KW-1185">Reference proteome</keyword>
<organism evidence="2 3">
    <name type="scientific">Anthropogastromicrobium aceti</name>
    <dbReference type="NCBI Taxonomy" id="2981768"/>
    <lineage>
        <taxon>Bacteria</taxon>
        <taxon>Bacillati</taxon>
        <taxon>Bacillota</taxon>
        <taxon>Clostridia</taxon>
        <taxon>Lachnospirales</taxon>
        <taxon>Lachnospiraceae</taxon>
        <taxon>Anthropogastromicrobium</taxon>
    </lineage>
</organism>
<feature type="transmembrane region" description="Helical" evidence="1">
    <location>
        <begin position="45"/>
        <end position="64"/>
    </location>
</feature>